<dbReference type="RefSeq" id="WP_069834488.1">
    <property type="nucleotide sequence ID" value="NZ_MDGQ01000003.1"/>
</dbReference>
<keyword evidence="1" id="KW-0732">Signal</keyword>
<dbReference type="PROSITE" id="PS51257">
    <property type="entry name" value="PROKAR_LIPOPROTEIN"/>
    <property type="match status" value="1"/>
</dbReference>
<feature type="chain" id="PRO_5009186169" evidence="1">
    <location>
        <begin position="25"/>
        <end position="267"/>
    </location>
</feature>
<dbReference type="AlphaFoldDB" id="A0A1E5T755"/>
<gene>
    <name evidence="2" type="ORF">BFP71_05840</name>
</gene>
<name>A0A1E5T755_9BACT</name>
<comment type="caution">
    <text evidence="2">The sequence shown here is derived from an EMBL/GenBank/DDBJ whole genome shotgun (WGS) entry which is preliminary data.</text>
</comment>
<sequence length="267" mass="30222">MKTKYLAILFSAIIIGFAACNPQAENTNEPYGNPPAEGFNLAGSDAKAMAIADEVMEAMGGREAWDNTRHICWNFFGRRELIWDKWTGDVRIDMGTSTYLLNINDDTGKIFQDGTELTLQGDSLQTMVNRGKSIWINDSYWLVMPYKLKDSGVTLTYAGEEATEDGRMADKLNLTFEGVGRTPQNMYYVWVDKESRLVTQWAYYPTTDAEEPRFTNPWKDYQKMGNIMLSGEREMAQLSNIMVFDELPESVYNSADKPSLKPAADSE</sequence>
<evidence type="ECO:0000256" key="1">
    <source>
        <dbReference type="SAM" id="SignalP"/>
    </source>
</evidence>
<accession>A0A1E5T755</accession>
<proteinExistence type="predicted"/>
<evidence type="ECO:0000313" key="3">
    <source>
        <dbReference type="Proteomes" id="UP000095552"/>
    </source>
</evidence>
<dbReference type="OrthoDB" id="892266at2"/>
<dbReference type="STRING" id="1563681.BFP71_05840"/>
<reference evidence="2 3" key="1">
    <citation type="submission" date="2016-08" db="EMBL/GenBank/DDBJ databases">
        <title>Draft genome of Fabibacter sp. strain SK-8.</title>
        <authorList>
            <person name="Wong S.-K."/>
            <person name="Hamasaki K."/>
            <person name="Yoshizawa S."/>
        </authorList>
    </citation>
    <scope>NUCLEOTIDE SEQUENCE [LARGE SCALE GENOMIC DNA]</scope>
    <source>
        <strain evidence="2 3">SK-8</strain>
    </source>
</reference>
<evidence type="ECO:0000313" key="2">
    <source>
        <dbReference type="EMBL" id="OEK07176.1"/>
    </source>
</evidence>
<dbReference type="EMBL" id="MDGQ01000003">
    <property type="protein sequence ID" value="OEK07176.1"/>
    <property type="molecule type" value="Genomic_DNA"/>
</dbReference>
<keyword evidence="3" id="KW-1185">Reference proteome</keyword>
<protein>
    <submittedName>
        <fullName evidence="2">Uncharacterized protein</fullName>
    </submittedName>
</protein>
<feature type="signal peptide" evidence="1">
    <location>
        <begin position="1"/>
        <end position="24"/>
    </location>
</feature>
<dbReference type="Proteomes" id="UP000095552">
    <property type="component" value="Unassembled WGS sequence"/>
</dbReference>
<organism evidence="2 3">
    <name type="scientific">Roseivirga misakiensis</name>
    <dbReference type="NCBI Taxonomy" id="1563681"/>
    <lineage>
        <taxon>Bacteria</taxon>
        <taxon>Pseudomonadati</taxon>
        <taxon>Bacteroidota</taxon>
        <taxon>Cytophagia</taxon>
        <taxon>Cytophagales</taxon>
        <taxon>Roseivirgaceae</taxon>
        <taxon>Roseivirga</taxon>
    </lineage>
</organism>